<gene>
    <name evidence="3" type="ORF">EU508_00670</name>
</gene>
<dbReference type="Gene3D" id="3.40.5.80">
    <property type="match status" value="1"/>
</dbReference>
<dbReference type="Pfam" id="PF17891">
    <property type="entry name" value="FluMu_N"/>
    <property type="match status" value="1"/>
</dbReference>
<evidence type="ECO:0000259" key="2">
    <source>
        <dbReference type="Pfam" id="PF17891"/>
    </source>
</evidence>
<accession>A0AB73BMN8</accession>
<dbReference type="InterPro" id="IPR041227">
    <property type="entry name" value="FluMu_N"/>
</dbReference>
<evidence type="ECO:0000256" key="1">
    <source>
        <dbReference type="SAM" id="MobiDB-lite"/>
    </source>
</evidence>
<organism evidence="3 4">
    <name type="scientific">Pseudoalteromonas fuliginea</name>
    <dbReference type="NCBI Taxonomy" id="1872678"/>
    <lineage>
        <taxon>Bacteria</taxon>
        <taxon>Pseudomonadati</taxon>
        <taxon>Pseudomonadota</taxon>
        <taxon>Gammaproteobacteria</taxon>
        <taxon>Alteromonadales</taxon>
        <taxon>Pseudoalteromonadaceae</taxon>
        <taxon>Pseudoalteromonas</taxon>
    </lineage>
</organism>
<name>A0AB73BMN8_9GAMM</name>
<dbReference type="RefSeq" id="WP_149613306.1">
    <property type="nucleotide sequence ID" value="NZ_SEUK01000031.1"/>
</dbReference>
<feature type="region of interest" description="Disordered" evidence="1">
    <location>
        <begin position="29"/>
        <end position="75"/>
    </location>
</feature>
<feature type="domain" description="Mu-like prophage FluMu N-terminal" evidence="2">
    <location>
        <begin position="11"/>
        <end position="58"/>
    </location>
</feature>
<evidence type="ECO:0000313" key="4">
    <source>
        <dbReference type="Proteomes" id="UP000324162"/>
    </source>
</evidence>
<dbReference type="AlphaFoldDB" id="A0AB73BMN8"/>
<sequence>MSKNSTDTGCIIVTNPRGQKYRRAGLTFAPGKNKLPASDINEQQLKTLSGDPHISVQASKTPAQPSSQSSLDNGRVDSTVAIELDLAGIDESLHPIIAIMLEQRFAKKPTVDQLEYQVPGEEDGQTITIKPTAEQRNAAWKVFSHAVKQGQSS</sequence>
<dbReference type="Proteomes" id="UP000324162">
    <property type="component" value="Unassembled WGS sequence"/>
</dbReference>
<protein>
    <recommendedName>
        <fullName evidence="2">Mu-like prophage FluMu N-terminal domain-containing protein</fullName>
    </recommendedName>
</protein>
<reference evidence="3 4" key="1">
    <citation type="submission" date="2019-01" db="EMBL/GenBank/DDBJ databases">
        <title>Genome sequences of marine Pseudoalteromonas species.</title>
        <authorList>
            <person name="Boraston A.B."/>
            <person name="Hehemann J.-H."/>
            <person name="Vickers C.J."/>
            <person name="Salama-Alber O."/>
            <person name="Abe K."/>
            <person name="Hettle A.J."/>
        </authorList>
    </citation>
    <scope>NUCLEOTIDE SEQUENCE [LARGE SCALE GENOMIC DNA]</scope>
    <source>
        <strain evidence="3 4">PS42</strain>
    </source>
</reference>
<proteinExistence type="predicted"/>
<evidence type="ECO:0000313" key="3">
    <source>
        <dbReference type="EMBL" id="KAA1165479.1"/>
    </source>
</evidence>
<feature type="compositionally biased region" description="Polar residues" evidence="1">
    <location>
        <begin position="56"/>
        <end position="72"/>
    </location>
</feature>
<dbReference type="SUPFAM" id="SSF160059">
    <property type="entry name" value="PriA/YqbF domain"/>
    <property type="match status" value="1"/>
</dbReference>
<dbReference type="EMBL" id="SEUK01000031">
    <property type="protein sequence ID" value="KAA1165479.1"/>
    <property type="molecule type" value="Genomic_DNA"/>
</dbReference>
<comment type="caution">
    <text evidence="3">The sequence shown here is derived from an EMBL/GenBank/DDBJ whole genome shotgun (WGS) entry which is preliminary data.</text>
</comment>